<dbReference type="InterPro" id="IPR000286">
    <property type="entry name" value="HDACs"/>
</dbReference>
<dbReference type="GO" id="GO:0046872">
    <property type="term" value="F:metal ion binding"/>
    <property type="evidence" value="ECO:0007669"/>
    <property type="project" value="UniProtKB-KW"/>
</dbReference>
<organism evidence="7 8">
    <name type="scientific">Aureimonas altamirensis</name>
    <dbReference type="NCBI Taxonomy" id="370622"/>
    <lineage>
        <taxon>Bacteria</taxon>
        <taxon>Pseudomonadati</taxon>
        <taxon>Pseudomonadota</taxon>
        <taxon>Alphaproteobacteria</taxon>
        <taxon>Hyphomicrobiales</taxon>
        <taxon>Aurantimonadaceae</taxon>
        <taxon>Aureimonas</taxon>
    </lineage>
</organism>
<keyword evidence="3" id="KW-0479">Metal-binding</keyword>
<dbReference type="GO" id="GO:0004407">
    <property type="term" value="F:histone deacetylase activity"/>
    <property type="evidence" value="ECO:0007669"/>
    <property type="project" value="TreeGrafter"/>
</dbReference>
<dbReference type="InterPro" id="IPR023801">
    <property type="entry name" value="His_deacetylse_dom"/>
</dbReference>
<dbReference type="AlphaFoldDB" id="A0A0B1Q5Z5"/>
<comment type="cofactor">
    <cofactor evidence="1">
        <name>Zn(2+)</name>
        <dbReference type="ChEBI" id="CHEBI:29105"/>
    </cofactor>
</comment>
<dbReference type="Pfam" id="PF00850">
    <property type="entry name" value="Hist_deacetyl"/>
    <property type="match status" value="1"/>
</dbReference>
<gene>
    <name evidence="7" type="ORF">LA66_06715</name>
</gene>
<evidence type="ECO:0000313" key="7">
    <source>
        <dbReference type="EMBL" id="KHJ56263.1"/>
    </source>
</evidence>
<dbReference type="CDD" id="cd10001">
    <property type="entry name" value="HDAC_classII_APAH"/>
    <property type="match status" value="1"/>
</dbReference>
<evidence type="ECO:0000256" key="1">
    <source>
        <dbReference type="ARBA" id="ARBA00001947"/>
    </source>
</evidence>
<evidence type="ECO:0000256" key="2">
    <source>
        <dbReference type="ARBA" id="ARBA00005947"/>
    </source>
</evidence>
<dbReference type="PANTHER" id="PTHR10625:SF17">
    <property type="entry name" value="HISTONE DEACETYLASE 8"/>
    <property type="match status" value="1"/>
</dbReference>
<dbReference type="PRINTS" id="PR01270">
    <property type="entry name" value="HDASUPER"/>
</dbReference>
<evidence type="ECO:0000313" key="8">
    <source>
        <dbReference type="Proteomes" id="UP000030826"/>
    </source>
</evidence>
<dbReference type="InterPro" id="IPR037138">
    <property type="entry name" value="His_deacetylse_dom_sf"/>
</dbReference>
<proteinExistence type="inferred from homology"/>
<evidence type="ECO:0000259" key="6">
    <source>
        <dbReference type="Pfam" id="PF00850"/>
    </source>
</evidence>
<evidence type="ECO:0000256" key="3">
    <source>
        <dbReference type="ARBA" id="ARBA00022723"/>
    </source>
</evidence>
<dbReference type="Proteomes" id="UP000030826">
    <property type="component" value="Unassembled WGS sequence"/>
</dbReference>
<dbReference type="STRING" id="370622.LA66_06715"/>
<feature type="domain" description="Histone deacetylase" evidence="6">
    <location>
        <begin position="28"/>
        <end position="344"/>
    </location>
</feature>
<comment type="caution">
    <text evidence="7">The sequence shown here is derived from an EMBL/GenBank/DDBJ whole genome shotgun (WGS) entry which is preliminary data.</text>
</comment>
<dbReference type="SUPFAM" id="SSF52768">
    <property type="entry name" value="Arginase/deacetylase"/>
    <property type="match status" value="1"/>
</dbReference>
<name>A0A0B1Q5Z5_9HYPH</name>
<accession>A0A0B1Q5Z5</accession>
<dbReference type="GO" id="GO:0040029">
    <property type="term" value="P:epigenetic regulation of gene expression"/>
    <property type="evidence" value="ECO:0007669"/>
    <property type="project" value="TreeGrafter"/>
</dbReference>
<dbReference type="OrthoDB" id="9808367at2"/>
<dbReference type="RefSeq" id="WP_039189823.1">
    <property type="nucleotide sequence ID" value="NZ_JRFJ01000001.1"/>
</dbReference>
<sequence>MKLFFHDAQSRHRPTQYLVHGKIVEPLERPERPAVMKQSLEGCGLEAVTPDDAGLELIRAVHAGHYLDFLASAYDEFRKLPNAGPEVLPNVHPYGAGSIGLEPRPAPRSKGILGRTGWYIGDLSCAMMADTFEAALRSADSSVAAARAVAAGAPAAYALCRPPGHHAYADRASGFCFLNNAAIAAEELRKRFERVAILDFDTHHGDGTQAIFYHRDDVFFASTHTDPSNYYPHYFGYADEEGAGAGRGCNLNLPLPPGSGDDAYADAVRRLADAVKAFGAQALVISAGWDAHRDDPLSRLAVTTSAYEVLGGLLAQLALPSVIVQEGGYSLAAVAEAAPAFVTAFRAGHRIA</sequence>
<dbReference type="Gene3D" id="3.40.800.20">
    <property type="entry name" value="Histone deacetylase domain"/>
    <property type="match status" value="1"/>
</dbReference>
<dbReference type="PANTHER" id="PTHR10625">
    <property type="entry name" value="HISTONE DEACETYLASE HDAC1-RELATED"/>
    <property type="match status" value="1"/>
</dbReference>
<evidence type="ECO:0000256" key="4">
    <source>
        <dbReference type="ARBA" id="ARBA00022801"/>
    </source>
</evidence>
<dbReference type="InterPro" id="IPR023696">
    <property type="entry name" value="Ureohydrolase_dom_sf"/>
</dbReference>
<evidence type="ECO:0000256" key="5">
    <source>
        <dbReference type="ARBA" id="ARBA00022833"/>
    </source>
</evidence>
<protein>
    <submittedName>
        <fullName evidence="7">Acetylpolyamine aminohydrolase</fullName>
    </submittedName>
</protein>
<comment type="similarity">
    <text evidence="2">Belongs to the histone deacetylase family.</text>
</comment>
<dbReference type="GO" id="GO:0016787">
    <property type="term" value="F:hydrolase activity"/>
    <property type="evidence" value="ECO:0007669"/>
    <property type="project" value="UniProtKB-KW"/>
</dbReference>
<keyword evidence="5" id="KW-0862">Zinc</keyword>
<reference evidence="7 8" key="1">
    <citation type="submission" date="2014-09" db="EMBL/GenBank/DDBJ databases">
        <title>Isolation and characterization of Aurantimonas altamirensis ON-56566 from clinical sample following a dog bite.</title>
        <authorList>
            <person name="Eshaghi A."/>
            <person name="Li A."/>
            <person name="Shahinas D."/>
            <person name="Bahn P."/>
            <person name="Kus J.V."/>
            <person name="Patel S.N."/>
        </authorList>
    </citation>
    <scope>NUCLEOTIDE SEQUENCE [LARGE SCALE GENOMIC DNA]</scope>
    <source>
        <strain evidence="7 8">ON-56566</strain>
    </source>
</reference>
<keyword evidence="4 7" id="KW-0378">Hydrolase</keyword>
<dbReference type="EMBL" id="JRFJ01000001">
    <property type="protein sequence ID" value="KHJ56263.1"/>
    <property type="molecule type" value="Genomic_DNA"/>
</dbReference>